<dbReference type="GO" id="GO:0005737">
    <property type="term" value="C:cytoplasm"/>
    <property type="evidence" value="ECO:0007669"/>
    <property type="project" value="TreeGrafter"/>
</dbReference>
<feature type="domain" description="tRNA intron endonuclease catalytic" evidence="4">
    <location>
        <begin position="182"/>
        <end position="283"/>
    </location>
</feature>
<dbReference type="GO" id="GO:0000214">
    <property type="term" value="C:tRNA-intron endonuclease complex"/>
    <property type="evidence" value="ECO:0007669"/>
    <property type="project" value="TreeGrafter"/>
</dbReference>
<dbReference type="InterPro" id="IPR036167">
    <property type="entry name" value="tRNA_intron_Endo_cat-like_sf"/>
</dbReference>
<protein>
    <recommendedName>
        <fullName evidence="2">tRNA-intron lyase</fullName>
        <ecNumber evidence="2">4.6.1.16</ecNumber>
    </recommendedName>
</protein>
<dbReference type="Gene3D" id="3.40.1350.10">
    <property type="match status" value="1"/>
</dbReference>
<name>C1FDF2_MICCC</name>
<evidence type="ECO:0000313" key="5">
    <source>
        <dbReference type="EMBL" id="ACO68378.1"/>
    </source>
</evidence>
<dbReference type="FunCoup" id="C1FDF2">
    <property type="interactions" value="13"/>
</dbReference>
<dbReference type="InterPro" id="IPR006677">
    <property type="entry name" value="tRNA_intron_Endonuc_cat-like"/>
</dbReference>
<keyword evidence="6" id="KW-1185">Reference proteome</keyword>
<dbReference type="Pfam" id="PF01974">
    <property type="entry name" value="tRNA_int_endo"/>
    <property type="match status" value="1"/>
</dbReference>
<dbReference type="OMA" id="CCEDAYY"/>
<dbReference type="InterPro" id="IPR011856">
    <property type="entry name" value="tRNA_endonuc-like_dom_sf"/>
</dbReference>
<gene>
    <name evidence="5" type="primary">SEN2</name>
    <name evidence="5" type="ORF">MICPUN_51324</name>
</gene>
<dbReference type="GeneID" id="8250443"/>
<dbReference type="PANTHER" id="PTHR21227:SF0">
    <property type="entry name" value="TRNA-SPLICING ENDONUCLEASE SUBUNIT SEN2"/>
    <property type="match status" value="1"/>
</dbReference>
<comment type="catalytic activity">
    <reaction evidence="3">
        <text>pretRNA = a 3'-half-tRNA molecule with a 5'-OH end + a 5'-half-tRNA molecule with a 2',3'-cyclic phosphate end + an intron with a 2',3'-cyclic phosphate and a 5'-hydroxyl terminus.</text>
        <dbReference type="EC" id="4.6.1.16"/>
    </reaction>
</comment>
<accession>C1FDF2</accession>
<evidence type="ECO:0000256" key="2">
    <source>
        <dbReference type="ARBA" id="ARBA00012573"/>
    </source>
</evidence>
<dbReference type="eggNOG" id="KOG4685">
    <property type="taxonomic scope" value="Eukaryota"/>
</dbReference>
<keyword evidence="5" id="KW-0540">Nuclease</keyword>
<proteinExistence type="inferred from homology"/>
<dbReference type="STRING" id="296587.C1FDF2"/>
<dbReference type="RefSeq" id="XP_002507120.1">
    <property type="nucleotide sequence ID" value="XM_002507074.1"/>
</dbReference>
<evidence type="ECO:0000256" key="3">
    <source>
        <dbReference type="ARBA" id="ARBA00034031"/>
    </source>
</evidence>
<dbReference type="AlphaFoldDB" id="C1FDF2"/>
<sequence>MANPPFLSGLGVAFRNDKRKFLSKPPSPGQCISLLSGSSQHGVICRGGVWLACTRQLAYVFDRVCLGRRLPREAAAGLPLLLNALKNQDSDVTDTQKATKTDTDNMFMVRFSLEETFYAVWILNCLTVHTSSSNKSESAEGDGNLSCRLSRSELWRTLIRLENARSGGQTTMGICHLISRICSYLHFRRVGWLPKSGLQYGSDFVLYYCHPSTVHSEYCVVLHPHKAGNALRDDSAIAAQKLEQDCALQSNSIETDQLASWADVQAVTRLCGQVSKSLVAAYMPCAPEKRLTTHQKVHEIWMKEMRMFRLTSEKLTKNCHA</sequence>
<organism evidence="5 6">
    <name type="scientific">Micromonas commoda (strain RCC299 / NOUM17 / CCMP2709)</name>
    <name type="common">Picoplanktonic green alga</name>
    <dbReference type="NCBI Taxonomy" id="296587"/>
    <lineage>
        <taxon>Eukaryota</taxon>
        <taxon>Viridiplantae</taxon>
        <taxon>Chlorophyta</taxon>
        <taxon>Mamiellophyceae</taxon>
        <taxon>Mamiellales</taxon>
        <taxon>Mamiellaceae</taxon>
        <taxon>Micromonas</taxon>
    </lineage>
</organism>
<dbReference type="KEGG" id="mis:MICPUN_51324"/>
<keyword evidence="5" id="KW-0378">Hydrolase</keyword>
<evidence type="ECO:0000313" key="6">
    <source>
        <dbReference type="Proteomes" id="UP000002009"/>
    </source>
</evidence>
<dbReference type="EMBL" id="CP001574">
    <property type="protein sequence ID" value="ACO68378.1"/>
    <property type="molecule type" value="Genomic_DNA"/>
</dbReference>
<dbReference type="InParanoid" id="C1FDF2"/>
<evidence type="ECO:0000259" key="4">
    <source>
        <dbReference type="Pfam" id="PF01974"/>
    </source>
</evidence>
<dbReference type="CDD" id="cd22363">
    <property type="entry name" value="tRNA-intron_lyase_C"/>
    <property type="match status" value="1"/>
</dbReference>
<dbReference type="PANTHER" id="PTHR21227">
    <property type="entry name" value="TRNA-SPLICING ENDONUCLEASE SUBUNIT SEN2"/>
    <property type="match status" value="1"/>
</dbReference>
<dbReference type="GO" id="GO:0003676">
    <property type="term" value="F:nucleic acid binding"/>
    <property type="evidence" value="ECO:0007669"/>
    <property type="project" value="InterPro"/>
</dbReference>
<dbReference type="GO" id="GO:0000379">
    <property type="term" value="P:tRNA-type intron splice site recognition and cleavage"/>
    <property type="evidence" value="ECO:0007669"/>
    <property type="project" value="TreeGrafter"/>
</dbReference>
<comment type="similarity">
    <text evidence="1">Belongs to the tRNA-intron endonuclease family.</text>
</comment>
<dbReference type="SUPFAM" id="SSF53032">
    <property type="entry name" value="tRNA-intron endonuclease catalytic domain-like"/>
    <property type="match status" value="1"/>
</dbReference>
<dbReference type="GO" id="GO:0000213">
    <property type="term" value="F:tRNA-intron lyase activity"/>
    <property type="evidence" value="ECO:0007669"/>
    <property type="project" value="UniProtKB-EC"/>
</dbReference>
<evidence type="ECO:0000256" key="1">
    <source>
        <dbReference type="ARBA" id="ARBA00008078"/>
    </source>
</evidence>
<dbReference type="OrthoDB" id="10249562at2759"/>
<reference evidence="5 6" key="1">
    <citation type="journal article" date="2009" name="Science">
        <title>Green evolution and dynamic adaptations revealed by genomes of the marine picoeukaryotes Micromonas.</title>
        <authorList>
            <person name="Worden A.Z."/>
            <person name="Lee J.H."/>
            <person name="Mock T."/>
            <person name="Rouze P."/>
            <person name="Simmons M.P."/>
            <person name="Aerts A.L."/>
            <person name="Allen A.E."/>
            <person name="Cuvelier M.L."/>
            <person name="Derelle E."/>
            <person name="Everett M.V."/>
            <person name="Foulon E."/>
            <person name="Grimwood J."/>
            <person name="Gundlach H."/>
            <person name="Henrissat B."/>
            <person name="Napoli C."/>
            <person name="McDonald S.M."/>
            <person name="Parker M.S."/>
            <person name="Rombauts S."/>
            <person name="Salamov A."/>
            <person name="Von Dassow P."/>
            <person name="Badger J.H."/>
            <person name="Coutinho P.M."/>
            <person name="Demir E."/>
            <person name="Dubchak I."/>
            <person name="Gentemann C."/>
            <person name="Eikrem W."/>
            <person name="Gready J.E."/>
            <person name="John U."/>
            <person name="Lanier W."/>
            <person name="Lindquist E.A."/>
            <person name="Lucas S."/>
            <person name="Mayer K.F."/>
            <person name="Moreau H."/>
            <person name="Not F."/>
            <person name="Otillar R."/>
            <person name="Panaud O."/>
            <person name="Pangilinan J."/>
            <person name="Paulsen I."/>
            <person name="Piegu B."/>
            <person name="Poliakov A."/>
            <person name="Robbens S."/>
            <person name="Schmutz J."/>
            <person name="Toulza E."/>
            <person name="Wyss T."/>
            <person name="Zelensky A."/>
            <person name="Zhou K."/>
            <person name="Armbrust E.V."/>
            <person name="Bhattacharya D."/>
            <person name="Goodenough U.W."/>
            <person name="Van de Peer Y."/>
            <person name="Grigoriev I.V."/>
        </authorList>
    </citation>
    <scope>NUCLEOTIDE SEQUENCE [LARGE SCALE GENOMIC DNA]</scope>
    <source>
        <strain evidence="6">RCC299 / NOUM17</strain>
    </source>
</reference>
<keyword evidence="5" id="KW-0255">Endonuclease</keyword>
<dbReference type="Proteomes" id="UP000002009">
    <property type="component" value="Chromosome 1"/>
</dbReference>
<dbReference type="InterPro" id="IPR006676">
    <property type="entry name" value="tRNA_splic"/>
</dbReference>
<dbReference type="EC" id="4.6.1.16" evidence="2"/>